<evidence type="ECO:0000313" key="11">
    <source>
        <dbReference type="Proteomes" id="UP001595867"/>
    </source>
</evidence>
<evidence type="ECO:0000313" key="10">
    <source>
        <dbReference type="EMBL" id="MFC4065197.1"/>
    </source>
</evidence>
<evidence type="ECO:0000256" key="4">
    <source>
        <dbReference type="ARBA" id="ARBA00022825"/>
    </source>
</evidence>
<evidence type="ECO:0000256" key="2">
    <source>
        <dbReference type="ARBA" id="ARBA00022670"/>
    </source>
</evidence>
<dbReference type="EMBL" id="JBHSBL010000007">
    <property type="protein sequence ID" value="MFC4065197.1"/>
    <property type="molecule type" value="Genomic_DNA"/>
</dbReference>
<dbReference type="SUPFAM" id="SSF54897">
    <property type="entry name" value="Protease propeptides/inhibitors"/>
    <property type="match status" value="1"/>
</dbReference>
<evidence type="ECO:0000256" key="6">
    <source>
        <dbReference type="RuleBase" id="RU003355"/>
    </source>
</evidence>
<dbReference type="InterPro" id="IPR034193">
    <property type="entry name" value="PCSK9_ProteinaseK-like"/>
</dbReference>
<dbReference type="CDD" id="cd04077">
    <property type="entry name" value="Peptidases_S8_PCSK9_ProteinaseK_like"/>
    <property type="match status" value="1"/>
</dbReference>
<name>A0ABV8ILU5_9ACTN</name>
<feature type="domain" description="Peptidase S8/S53" evidence="8">
    <location>
        <begin position="157"/>
        <end position="384"/>
    </location>
</feature>
<dbReference type="InterPro" id="IPR015500">
    <property type="entry name" value="Peptidase_S8_subtilisin-rel"/>
</dbReference>
<dbReference type="Pfam" id="PF00082">
    <property type="entry name" value="Peptidase_S8"/>
    <property type="match status" value="1"/>
</dbReference>
<feature type="signal peptide" evidence="7">
    <location>
        <begin position="1"/>
        <end position="37"/>
    </location>
</feature>
<feature type="active site" description="Charge relay system" evidence="5">
    <location>
        <position position="159"/>
    </location>
</feature>
<dbReference type="Pfam" id="PF05922">
    <property type="entry name" value="Inhibitor_I9"/>
    <property type="match status" value="1"/>
</dbReference>
<dbReference type="InterPro" id="IPR050131">
    <property type="entry name" value="Peptidase_S8_subtilisin-like"/>
</dbReference>
<keyword evidence="3 5" id="KW-0378">Hydrolase</keyword>
<keyword evidence="4 5" id="KW-0720">Serine protease</keyword>
<dbReference type="InterPro" id="IPR022398">
    <property type="entry name" value="Peptidase_S8_His-AS"/>
</dbReference>
<keyword evidence="7" id="KW-0732">Signal</keyword>
<dbReference type="PANTHER" id="PTHR43806:SF11">
    <property type="entry name" value="CEREVISIN-RELATED"/>
    <property type="match status" value="1"/>
</dbReference>
<evidence type="ECO:0000256" key="5">
    <source>
        <dbReference type="PROSITE-ProRule" id="PRU01240"/>
    </source>
</evidence>
<comment type="caution">
    <text evidence="10">The sequence shown here is derived from an EMBL/GenBank/DDBJ whole genome shotgun (WGS) entry which is preliminary data.</text>
</comment>
<dbReference type="Proteomes" id="UP001595867">
    <property type="component" value="Unassembled WGS sequence"/>
</dbReference>
<dbReference type="InterPro" id="IPR010259">
    <property type="entry name" value="S8pro/Inhibitor_I9"/>
</dbReference>
<dbReference type="InterPro" id="IPR036852">
    <property type="entry name" value="Peptidase_S8/S53_dom_sf"/>
</dbReference>
<dbReference type="InterPro" id="IPR023828">
    <property type="entry name" value="Peptidase_S8_Ser-AS"/>
</dbReference>
<dbReference type="Gene3D" id="3.30.70.80">
    <property type="entry name" value="Peptidase S8 propeptide/proteinase inhibitor I9"/>
    <property type="match status" value="1"/>
</dbReference>
<dbReference type="PROSITE" id="PS00137">
    <property type="entry name" value="SUBTILASE_HIS"/>
    <property type="match status" value="1"/>
</dbReference>
<dbReference type="GO" id="GO:0016787">
    <property type="term" value="F:hydrolase activity"/>
    <property type="evidence" value="ECO:0007669"/>
    <property type="project" value="UniProtKB-KW"/>
</dbReference>
<feature type="chain" id="PRO_5047420915" evidence="7">
    <location>
        <begin position="38"/>
        <end position="403"/>
    </location>
</feature>
<dbReference type="InterPro" id="IPR037045">
    <property type="entry name" value="S8pro/Inhibitor_I9_sf"/>
</dbReference>
<feature type="active site" description="Charge relay system" evidence="5">
    <location>
        <position position="348"/>
    </location>
</feature>
<reference evidence="11" key="1">
    <citation type="journal article" date="2019" name="Int. J. Syst. Evol. Microbiol.">
        <title>The Global Catalogue of Microorganisms (GCM) 10K type strain sequencing project: providing services to taxonomists for standard genome sequencing and annotation.</title>
        <authorList>
            <consortium name="The Broad Institute Genomics Platform"/>
            <consortium name="The Broad Institute Genome Sequencing Center for Infectious Disease"/>
            <person name="Wu L."/>
            <person name="Ma J."/>
        </authorList>
    </citation>
    <scope>NUCLEOTIDE SEQUENCE [LARGE SCALE GENOMIC DNA]</scope>
    <source>
        <strain evidence="11">TBRC 5832</strain>
    </source>
</reference>
<evidence type="ECO:0000259" key="8">
    <source>
        <dbReference type="Pfam" id="PF00082"/>
    </source>
</evidence>
<accession>A0ABV8ILU5</accession>
<proteinExistence type="inferred from homology"/>
<evidence type="ECO:0000256" key="7">
    <source>
        <dbReference type="SAM" id="SignalP"/>
    </source>
</evidence>
<dbReference type="RefSeq" id="WP_378066229.1">
    <property type="nucleotide sequence ID" value="NZ_JBHSBL010000007.1"/>
</dbReference>
<protein>
    <submittedName>
        <fullName evidence="10">S8 family peptidase</fullName>
        <ecNumber evidence="10">3.4.-.-</ecNumber>
    </submittedName>
</protein>
<dbReference type="PRINTS" id="PR00723">
    <property type="entry name" value="SUBTILISIN"/>
</dbReference>
<keyword evidence="11" id="KW-1185">Reference proteome</keyword>
<dbReference type="PROSITE" id="PS51892">
    <property type="entry name" value="SUBTILASE"/>
    <property type="match status" value="1"/>
</dbReference>
<organism evidence="10 11">
    <name type="scientific">Actinoplanes subglobosus</name>
    <dbReference type="NCBI Taxonomy" id="1547892"/>
    <lineage>
        <taxon>Bacteria</taxon>
        <taxon>Bacillati</taxon>
        <taxon>Actinomycetota</taxon>
        <taxon>Actinomycetes</taxon>
        <taxon>Micromonosporales</taxon>
        <taxon>Micromonosporaceae</taxon>
        <taxon>Actinoplanes</taxon>
    </lineage>
</organism>
<dbReference type="SUPFAM" id="SSF52743">
    <property type="entry name" value="Subtilisin-like"/>
    <property type="match status" value="1"/>
</dbReference>
<feature type="active site" description="Charge relay system" evidence="5">
    <location>
        <position position="191"/>
    </location>
</feature>
<gene>
    <name evidence="10" type="ORF">ACFO0C_09650</name>
</gene>
<evidence type="ECO:0000256" key="1">
    <source>
        <dbReference type="ARBA" id="ARBA00011073"/>
    </source>
</evidence>
<dbReference type="EC" id="3.4.-.-" evidence="10"/>
<evidence type="ECO:0000256" key="3">
    <source>
        <dbReference type="ARBA" id="ARBA00022801"/>
    </source>
</evidence>
<evidence type="ECO:0000259" key="9">
    <source>
        <dbReference type="Pfam" id="PF05922"/>
    </source>
</evidence>
<keyword evidence="2 5" id="KW-0645">Protease</keyword>
<sequence>MTTHRREVLLHTAVRRSAATAAAVILSVLGLSTGAQAAPPEADVLAVPGAEVVEDSYIVVLKQGRTARAVAAGHEATVLHTYTRAFNGFAATMTSRTARQVAADPDVAFVQPNVIHRISDTQNNPPSWGLDRIDQRNRPVNAAYTYSTTASNVHAYVIDTGIRTTHQDFGGRATSGFDAVDGGTADDCNGHGTHVAGTVGGTSYGVAKGVRLVAVRVLNCEGSGTTAQVAAGIEWVTANAVKPAVANMSLGGSADTVLDNAVSASINSGVSYAIAAGNGFLGLFALDACTQSPARVPAAITVSATNSSDAKPSWANRGTCVDVFAPGISIPSTWNTNDTATNTISGTSMAAPHVAGAAALYLAGHPSDTPAQVHAAIVGNATTGVVTSPGTGSPNRLLYTAAF</sequence>
<feature type="domain" description="Inhibitor I9" evidence="9">
    <location>
        <begin position="72"/>
        <end position="117"/>
    </location>
</feature>
<dbReference type="PANTHER" id="PTHR43806">
    <property type="entry name" value="PEPTIDASE S8"/>
    <property type="match status" value="1"/>
</dbReference>
<dbReference type="PROSITE" id="PS00138">
    <property type="entry name" value="SUBTILASE_SER"/>
    <property type="match status" value="1"/>
</dbReference>
<dbReference type="InterPro" id="IPR023827">
    <property type="entry name" value="Peptidase_S8_Asp-AS"/>
</dbReference>
<dbReference type="PROSITE" id="PS00136">
    <property type="entry name" value="SUBTILASE_ASP"/>
    <property type="match status" value="1"/>
</dbReference>
<comment type="similarity">
    <text evidence="1 5 6">Belongs to the peptidase S8 family.</text>
</comment>
<dbReference type="InterPro" id="IPR000209">
    <property type="entry name" value="Peptidase_S8/S53_dom"/>
</dbReference>
<dbReference type="Gene3D" id="3.40.50.200">
    <property type="entry name" value="Peptidase S8/S53 domain"/>
    <property type="match status" value="1"/>
</dbReference>